<name>A0A818NHH5_9BILA</name>
<reference evidence="3" key="1">
    <citation type="submission" date="2021-02" db="EMBL/GenBank/DDBJ databases">
        <authorList>
            <person name="Nowell W R."/>
        </authorList>
    </citation>
    <scope>NUCLEOTIDE SEQUENCE</scope>
</reference>
<feature type="compositionally biased region" description="Pro residues" evidence="1">
    <location>
        <begin position="173"/>
        <end position="191"/>
    </location>
</feature>
<organism evidence="3 4">
    <name type="scientific">Rotaria sordida</name>
    <dbReference type="NCBI Taxonomy" id="392033"/>
    <lineage>
        <taxon>Eukaryota</taxon>
        <taxon>Metazoa</taxon>
        <taxon>Spiralia</taxon>
        <taxon>Gnathifera</taxon>
        <taxon>Rotifera</taxon>
        <taxon>Eurotatoria</taxon>
        <taxon>Bdelloidea</taxon>
        <taxon>Philodinida</taxon>
        <taxon>Philodinidae</taxon>
        <taxon>Rotaria</taxon>
    </lineage>
</organism>
<evidence type="ECO:0000313" key="2">
    <source>
        <dbReference type="EMBL" id="CAF0792306.1"/>
    </source>
</evidence>
<feature type="compositionally biased region" description="Polar residues" evidence="1">
    <location>
        <begin position="140"/>
        <end position="167"/>
    </location>
</feature>
<feature type="region of interest" description="Disordered" evidence="1">
    <location>
        <begin position="1"/>
        <end position="22"/>
    </location>
</feature>
<feature type="region of interest" description="Disordered" evidence="1">
    <location>
        <begin position="126"/>
        <end position="201"/>
    </location>
</feature>
<gene>
    <name evidence="3" type="ORF">FNK824_LOCUS3655</name>
    <name evidence="2" type="ORF">SEV965_LOCUS210</name>
</gene>
<feature type="compositionally biased region" description="Polar residues" evidence="1">
    <location>
        <begin position="287"/>
        <end position="337"/>
    </location>
</feature>
<sequence>MSDPNRSVSRWSTSMSVTTKSTNNINQTTPLVILRRKLFRQSTNHKKLFSQRMAKSKHNIEELFKLYYSNDVKFDTFQRQIVTGTRIPTTQISPLLQDNLATNSTNVFDAKHCVSREQWNSLDLDSNDEQKEQQQQQQQPTNNEITTAKSSSTKRSVQIRTSNNTIINHPVPSSNPSPCPPKVIPILPNPPQTSSSTQQEELCDSSFIKSVTFLGDISNEAHESIHKKRSQSKITQRSKSSKSSLLTIPSQPSLVVTNANNRKDPTVLSNTSFSTVSSSQQKSNRSATVTSSAVIVRQRSPTKLSRTRQRTNLDTTMTTVSSLSQSTTKPRSPSICSPLSIESSDIPELPVFVGGQRVVSIPSKCSRYVLVTFPETPLRYNAPSYVERLLLPERFPTLFQNIVQSYDPHLTNEQPSRNTK</sequence>
<dbReference type="EMBL" id="CAJNOU010000003">
    <property type="protein sequence ID" value="CAF0792306.1"/>
    <property type="molecule type" value="Genomic_DNA"/>
</dbReference>
<feature type="compositionally biased region" description="Low complexity" evidence="1">
    <location>
        <begin position="269"/>
        <end position="286"/>
    </location>
</feature>
<accession>A0A818NHH5</accession>
<dbReference type="EMBL" id="CAJOBE010000251">
    <property type="protein sequence ID" value="CAF3605875.1"/>
    <property type="molecule type" value="Genomic_DNA"/>
</dbReference>
<evidence type="ECO:0000256" key="1">
    <source>
        <dbReference type="SAM" id="MobiDB-lite"/>
    </source>
</evidence>
<comment type="caution">
    <text evidence="3">The sequence shown here is derived from an EMBL/GenBank/DDBJ whole genome shotgun (WGS) entry which is preliminary data.</text>
</comment>
<dbReference type="AlphaFoldDB" id="A0A818NHH5"/>
<protein>
    <submittedName>
        <fullName evidence="3">Uncharacterized protein</fullName>
    </submittedName>
</protein>
<evidence type="ECO:0000313" key="3">
    <source>
        <dbReference type="EMBL" id="CAF3605875.1"/>
    </source>
</evidence>
<evidence type="ECO:0000313" key="4">
    <source>
        <dbReference type="Proteomes" id="UP000663874"/>
    </source>
</evidence>
<feature type="compositionally biased region" description="Polar residues" evidence="1">
    <location>
        <begin position="232"/>
        <end position="260"/>
    </location>
</feature>
<dbReference type="Proteomes" id="UP000663874">
    <property type="component" value="Unassembled WGS sequence"/>
</dbReference>
<proteinExistence type="predicted"/>
<dbReference type="Proteomes" id="UP000663889">
    <property type="component" value="Unassembled WGS sequence"/>
</dbReference>
<feature type="region of interest" description="Disordered" evidence="1">
    <location>
        <begin position="222"/>
        <end position="337"/>
    </location>
</feature>